<keyword evidence="11" id="KW-1133">Transmembrane helix</keyword>
<dbReference type="Gene3D" id="3.30.565.10">
    <property type="entry name" value="Histidine kinase-like ATPase, C-terminal domain"/>
    <property type="match status" value="1"/>
</dbReference>
<comment type="subcellular location">
    <subcellularLocation>
        <location evidence="2">Membrane</location>
    </subcellularLocation>
</comment>
<comment type="caution">
    <text evidence="14">The sequence shown here is derived from an EMBL/GenBank/DDBJ whole genome shotgun (WGS) entry which is preliminary data.</text>
</comment>
<organism evidence="14 15">
    <name type="scientific">Eiseniibacteriota bacterium</name>
    <dbReference type="NCBI Taxonomy" id="2212470"/>
    <lineage>
        <taxon>Bacteria</taxon>
        <taxon>Candidatus Eiseniibacteriota</taxon>
    </lineage>
</organism>
<dbReference type="SUPFAM" id="SSF158472">
    <property type="entry name" value="HAMP domain-like"/>
    <property type="match status" value="1"/>
</dbReference>
<dbReference type="InterPro" id="IPR003594">
    <property type="entry name" value="HATPase_dom"/>
</dbReference>
<feature type="domain" description="Histidine kinase" evidence="12">
    <location>
        <begin position="340"/>
        <end position="553"/>
    </location>
</feature>
<feature type="coiled-coil region" evidence="10">
    <location>
        <begin position="286"/>
        <end position="331"/>
    </location>
</feature>
<dbReference type="PROSITE" id="PS50885">
    <property type="entry name" value="HAMP"/>
    <property type="match status" value="1"/>
</dbReference>
<dbReference type="PANTHER" id="PTHR43065">
    <property type="entry name" value="SENSOR HISTIDINE KINASE"/>
    <property type="match status" value="1"/>
</dbReference>
<dbReference type="EMBL" id="JBHPEI010000048">
    <property type="protein sequence ID" value="MFC1799965.1"/>
    <property type="molecule type" value="Genomic_DNA"/>
</dbReference>
<evidence type="ECO:0000256" key="9">
    <source>
        <dbReference type="ARBA" id="ARBA00023012"/>
    </source>
</evidence>
<dbReference type="CDD" id="cd06225">
    <property type="entry name" value="HAMP"/>
    <property type="match status" value="1"/>
</dbReference>
<dbReference type="Proteomes" id="UP001594288">
    <property type="component" value="Unassembled WGS sequence"/>
</dbReference>
<dbReference type="SUPFAM" id="SSF47384">
    <property type="entry name" value="Homodimeric domain of signal transducing histidine kinase"/>
    <property type="match status" value="1"/>
</dbReference>
<dbReference type="Pfam" id="PF02518">
    <property type="entry name" value="HATPase_c"/>
    <property type="match status" value="1"/>
</dbReference>
<evidence type="ECO:0000259" key="12">
    <source>
        <dbReference type="PROSITE" id="PS50109"/>
    </source>
</evidence>
<keyword evidence="15" id="KW-1185">Reference proteome</keyword>
<dbReference type="PROSITE" id="PS50109">
    <property type="entry name" value="HIS_KIN"/>
    <property type="match status" value="1"/>
</dbReference>
<evidence type="ECO:0000256" key="6">
    <source>
        <dbReference type="ARBA" id="ARBA00022741"/>
    </source>
</evidence>
<dbReference type="PANTHER" id="PTHR43065:SF10">
    <property type="entry name" value="PEROXIDE STRESS-ACTIVATED HISTIDINE KINASE MAK3"/>
    <property type="match status" value="1"/>
</dbReference>
<feature type="domain" description="HAMP" evidence="13">
    <location>
        <begin position="239"/>
        <end position="291"/>
    </location>
</feature>
<dbReference type="Gene3D" id="6.10.340.10">
    <property type="match status" value="1"/>
</dbReference>
<dbReference type="CDD" id="cd00082">
    <property type="entry name" value="HisKA"/>
    <property type="match status" value="1"/>
</dbReference>
<evidence type="ECO:0000313" key="15">
    <source>
        <dbReference type="Proteomes" id="UP001594288"/>
    </source>
</evidence>
<feature type="transmembrane region" description="Helical" evidence="11">
    <location>
        <begin position="29"/>
        <end position="49"/>
    </location>
</feature>
<dbReference type="InterPro" id="IPR003661">
    <property type="entry name" value="HisK_dim/P_dom"/>
</dbReference>
<dbReference type="SMART" id="SM00387">
    <property type="entry name" value="HATPase_c"/>
    <property type="match status" value="1"/>
</dbReference>
<keyword evidence="10" id="KW-0175">Coiled coil</keyword>
<keyword evidence="11" id="KW-0472">Membrane</keyword>
<dbReference type="InterPro" id="IPR005467">
    <property type="entry name" value="His_kinase_dom"/>
</dbReference>
<dbReference type="InterPro" id="IPR004358">
    <property type="entry name" value="Sig_transdc_His_kin-like_C"/>
</dbReference>
<dbReference type="InterPro" id="IPR003660">
    <property type="entry name" value="HAMP_dom"/>
</dbReference>
<dbReference type="PRINTS" id="PR00344">
    <property type="entry name" value="BCTRLSENSOR"/>
</dbReference>
<evidence type="ECO:0000256" key="3">
    <source>
        <dbReference type="ARBA" id="ARBA00012438"/>
    </source>
</evidence>
<keyword evidence="4" id="KW-0597">Phosphoprotein</keyword>
<keyword evidence="5" id="KW-0808">Transferase</keyword>
<dbReference type="EC" id="2.7.13.3" evidence="3"/>
<sequence>MRGTRSKDSRLSFWMGLLARSGLGIQGRFLLLVAGVIAAIVLAFSWFFVHRERAIIEAELFKRAQSLASNLAFNSTLGVLTRDTSGLSELASGIARSEDDIVYAMIVDKDGTILGHSLSARVNHRISIPADITGFVSDDDMQGPGEDTQDYLVHFIMPVERVKQEISREELLLPGDDMGNLSSPYAQGKNGEIEEIGKAVVGVSLLGIQSMMAQLRLMVAVLAAIIGTASIVAVYGMARAVAIPIKRLVAATEKVAAGDLSHMVEAKGRDEVAELARSFNHMIVDLRKYHEEVEDYSRTLEDKVSERTTDLEEANKSLKETQAQLIQASKMAAMGQFGAGVAHELNQPLAGISGYTDLLLLKIEEETPEWRYAKKIEDQCVRMTKIVSNLRTFARQSKFEYAETDINQPIDDALMLLGEQLRSHNIKVKRDLGSDLPRVLADANQLEQVFLNLVSNAKDAIDPKGSGVITITSRQSAQTDFVEVLVSDSGEGMDAGTINDIFNPFFTTKDVGKGTGLGLSISLGIIEDHGGQIEVHSVKEKGTIFRISLPVMNAPPCWELVDCLEVCGFEMENCPAYKNQKGHTCWQEVAKRHRRRGDPHPPHCKECKVFSRKVLVPLEECWNPDEVAVI</sequence>
<dbReference type="Pfam" id="PF00672">
    <property type="entry name" value="HAMP"/>
    <property type="match status" value="1"/>
</dbReference>
<keyword evidence="7 14" id="KW-0418">Kinase</keyword>
<dbReference type="SUPFAM" id="SSF55874">
    <property type="entry name" value="ATPase domain of HSP90 chaperone/DNA topoisomerase II/histidine kinase"/>
    <property type="match status" value="1"/>
</dbReference>
<keyword evidence="11" id="KW-0812">Transmembrane</keyword>
<proteinExistence type="predicted"/>
<reference evidence="14 15" key="1">
    <citation type="submission" date="2024-09" db="EMBL/GenBank/DDBJ databases">
        <authorList>
            <person name="D'Angelo T."/>
        </authorList>
    </citation>
    <scope>NUCLEOTIDE SEQUENCE [LARGE SCALE GENOMIC DNA]</scope>
    <source>
        <strain evidence="14">SAG AM-311-F02</strain>
    </source>
</reference>
<dbReference type="GO" id="GO:0016301">
    <property type="term" value="F:kinase activity"/>
    <property type="evidence" value="ECO:0007669"/>
    <property type="project" value="UniProtKB-KW"/>
</dbReference>
<evidence type="ECO:0000256" key="5">
    <source>
        <dbReference type="ARBA" id="ARBA00022679"/>
    </source>
</evidence>
<dbReference type="Pfam" id="PF00512">
    <property type="entry name" value="HisKA"/>
    <property type="match status" value="1"/>
</dbReference>
<evidence type="ECO:0000313" key="14">
    <source>
        <dbReference type="EMBL" id="MFC1799965.1"/>
    </source>
</evidence>
<keyword evidence="6" id="KW-0547">Nucleotide-binding</keyword>
<feature type="transmembrane region" description="Helical" evidence="11">
    <location>
        <begin position="217"/>
        <end position="238"/>
    </location>
</feature>
<keyword evidence="9" id="KW-0902">Two-component regulatory system</keyword>
<gene>
    <name evidence="14" type="ORF">ACFL2Z_03535</name>
</gene>
<evidence type="ECO:0000256" key="7">
    <source>
        <dbReference type="ARBA" id="ARBA00022777"/>
    </source>
</evidence>
<evidence type="ECO:0000259" key="13">
    <source>
        <dbReference type="PROSITE" id="PS50885"/>
    </source>
</evidence>
<name>A0ABV6YPF3_UNCEI</name>
<evidence type="ECO:0000256" key="11">
    <source>
        <dbReference type="SAM" id="Phobius"/>
    </source>
</evidence>
<dbReference type="InterPro" id="IPR036097">
    <property type="entry name" value="HisK_dim/P_sf"/>
</dbReference>
<keyword evidence="8" id="KW-0067">ATP-binding</keyword>
<evidence type="ECO:0000256" key="1">
    <source>
        <dbReference type="ARBA" id="ARBA00000085"/>
    </source>
</evidence>
<evidence type="ECO:0000256" key="8">
    <source>
        <dbReference type="ARBA" id="ARBA00022840"/>
    </source>
</evidence>
<dbReference type="Gene3D" id="1.10.287.130">
    <property type="match status" value="1"/>
</dbReference>
<dbReference type="SMART" id="SM00388">
    <property type="entry name" value="HisKA"/>
    <property type="match status" value="1"/>
</dbReference>
<comment type="catalytic activity">
    <reaction evidence="1">
        <text>ATP + protein L-histidine = ADP + protein N-phospho-L-histidine.</text>
        <dbReference type="EC" id="2.7.13.3"/>
    </reaction>
</comment>
<dbReference type="SMART" id="SM00304">
    <property type="entry name" value="HAMP"/>
    <property type="match status" value="1"/>
</dbReference>
<protein>
    <recommendedName>
        <fullName evidence="3">histidine kinase</fullName>
        <ecNumber evidence="3">2.7.13.3</ecNumber>
    </recommendedName>
</protein>
<dbReference type="InterPro" id="IPR036890">
    <property type="entry name" value="HATPase_C_sf"/>
</dbReference>
<accession>A0ABV6YPF3</accession>
<evidence type="ECO:0000256" key="2">
    <source>
        <dbReference type="ARBA" id="ARBA00004370"/>
    </source>
</evidence>
<evidence type="ECO:0000256" key="10">
    <source>
        <dbReference type="SAM" id="Coils"/>
    </source>
</evidence>
<evidence type="ECO:0000256" key="4">
    <source>
        <dbReference type="ARBA" id="ARBA00022553"/>
    </source>
</evidence>